<dbReference type="Proteomes" id="UP000031258">
    <property type="component" value="Unassembled WGS sequence"/>
</dbReference>
<reference evidence="6 7" key="1">
    <citation type="submission" date="2014-11" db="EMBL/GenBank/DDBJ databases">
        <title>A Rickettsiales Symbiont of Amoebae With Ancient Features.</title>
        <authorList>
            <person name="Schulz F."/>
            <person name="Martijn J."/>
            <person name="Wascher F."/>
            <person name="Kostanjsek R."/>
            <person name="Ettema T.J."/>
            <person name="Horn M."/>
        </authorList>
    </citation>
    <scope>NUCLEOTIDE SEQUENCE [LARGE SCALE GENOMIC DNA]</scope>
    <source>
        <strain evidence="6 7">UWC36</strain>
    </source>
</reference>
<name>A0A0C1QMG7_9RICK</name>
<dbReference type="GO" id="GO:0003677">
    <property type="term" value="F:DNA binding"/>
    <property type="evidence" value="ECO:0007669"/>
    <property type="project" value="UniProtKB-KW"/>
</dbReference>
<dbReference type="InterPro" id="IPR050808">
    <property type="entry name" value="Phage_Integrase"/>
</dbReference>
<dbReference type="PATRIC" id="fig|86105.3.peg.802"/>
<protein>
    <submittedName>
        <fullName evidence="6">Putative integrase</fullName>
    </submittedName>
</protein>
<evidence type="ECO:0000256" key="1">
    <source>
        <dbReference type="ARBA" id="ARBA00008857"/>
    </source>
</evidence>
<dbReference type="InterPro" id="IPR010998">
    <property type="entry name" value="Integrase_recombinase_N"/>
</dbReference>
<dbReference type="Gene3D" id="1.10.150.130">
    <property type="match status" value="1"/>
</dbReference>
<sequence>MHYIINYNILLKKLTLFSTGCRKYVESNLDKRLRHMTSKINFTKTEVMNLPLPEKGKINYYYDKQVNGLGLMLFASGTRTFFLYKRINGRPDKVKLGRFPEISVEQARKAAYSAITDIAKGINPKDEKIFAKKVLLFSELFNEYMDKHARLHKKCWREDNNAYRVHLTRFYNKKINNIFKGDIIELQANLLKNSGLYSANRVLALLTTIFNKAIEWGFLDNNPCIGIKKFREKSRDRFIQDDEIPRFFEALNNEPNETFKDFFYICLLTGARRSNVQAMNWQDINLERAEWYIRETKNGESQIIPLIPQAVELLYSRLKNKINDWVFLSETSKSGHIEEPKNVWKRILKNAGIENLRIHDLRRTLGSWQAATGANSYIIGKSLGHKTQSATAVYARLNLDPVRTSVGRAVDAMFNTTLKKG</sequence>
<dbReference type="InterPro" id="IPR025166">
    <property type="entry name" value="Integrase_DNA_bind_dom"/>
</dbReference>
<dbReference type="GO" id="GO:0015074">
    <property type="term" value="P:DNA integration"/>
    <property type="evidence" value="ECO:0007669"/>
    <property type="project" value="UniProtKB-KW"/>
</dbReference>
<keyword evidence="7" id="KW-1185">Reference proteome</keyword>
<dbReference type="PANTHER" id="PTHR30629">
    <property type="entry name" value="PROPHAGE INTEGRASE"/>
    <property type="match status" value="1"/>
</dbReference>
<dbReference type="Pfam" id="PF00589">
    <property type="entry name" value="Phage_integrase"/>
    <property type="match status" value="1"/>
</dbReference>
<evidence type="ECO:0000313" key="7">
    <source>
        <dbReference type="Proteomes" id="UP000031258"/>
    </source>
</evidence>
<dbReference type="InterPro" id="IPR013762">
    <property type="entry name" value="Integrase-like_cat_sf"/>
</dbReference>
<dbReference type="PROSITE" id="PS51898">
    <property type="entry name" value="TYR_RECOMBINASE"/>
    <property type="match status" value="1"/>
</dbReference>
<dbReference type="CDD" id="cd00796">
    <property type="entry name" value="INT_Rci_Hp1_C"/>
    <property type="match status" value="1"/>
</dbReference>
<proteinExistence type="inferred from homology"/>
<dbReference type="GO" id="GO:0006310">
    <property type="term" value="P:DNA recombination"/>
    <property type="evidence" value="ECO:0007669"/>
    <property type="project" value="UniProtKB-KW"/>
</dbReference>
<dbReference type="Gene3D" id="3.30.160.390">
    <property type="entry name" value="Integrase, DNA-binding domain"/>
    <property type="match status" value="1"/>
</dbReference>
<dbReference type="EMBL" id="JSWE01000096">
    <property type="protein sequence ID" value="KIE05228.1"/>
    <property type="molecule type" value="Genomic_DNA"/>
</dbReference>
<gene>
    <name evidence="6" type="ORF">NF27_DT00020</name>
</gene>
<evidence type="ECO:0000256" key="4">
    <source>
        <dbReference type="ARBA" id="ARBA00023172"/>
    </source>
</evidence>
<dbReference type="Pfam" id="PF13356">
    <property type="entry name" value="Arm-DNA-bind_3"/>
    <property type="match status" value="1"/>
</dbReference>
<organism evidence="6 7">
    <name type="scientific">Candidatus Jidaibacter acanthamoebae</name>
    <dbReference type="NCBI Taxonomy" id="86105"/>
    <lineage>
        <taxon>Bacteria</taxon>
        <taxon>Pseudomonadati</taxon>
        <taxon>Pseudomonadota</taxon>
        <taxon>Alphaproteobacteria</taxon>
        <taxon>Rickettsiales</taxon>
        <taxon>Candidatus Midichloriaceae</taxon>
        <taxon>Candidatus Jidaibacter</taxon>
    </lineage>
</organism>
<dbReference type="InterPro" id="IPR011010">
    <property type="entry name" value="DNA_brk_join_enz"/>
</dbReference>
<dbReference type="SUPFAM" id="SSF56349">
    <property type="entry name" value="DNA breaking-rejoining enzymes"/>
    <property type="match status" value="1"/>
</dbReference>
<evidence type="ECO:0000256" key="3">
    <source>
        <dbReference type="ARBA" id="ARBA00023125"/>
    </source>
</evidence>
<keyword evidence="2" id="KW-0229">DNA integration</keyword>
<feature type="domain" description="Tyr recombinase" evidence="5">
    <location>
        <begin position="234"/>
        <end position="407"/>
    </location>
</feature>
<evidence type="ECO:0000259" key="5">
    <source>
        <dbReference type="PROSITE" id="PS51898"/>
    </source>
</evidence>
<dbReference type="PANTHER" id="PTHR30629:SF2">
    <property type="entry name" value="PROPHAGE INTEGRASE INTS-RELATED"/>
    <property type="match status" value="1"/>
</dbReference>
<keyword evidence="4" id="KW-0233">DNA recombination</keyword>
<dbReference type="AlphaFoldDB" id="A0A0C1QMG7"/>
<dbReference type="Gene3D" id="1.10.443.10">
    <property type="entry name" value="Intergrase catalytic core"/>
    <property type="match status" value="1"/>
</dbReference>
<keyword evidence="3" id="KW-0238">DNA-binding</keyword>
<evidence type="ECO:0000313" key="6">
    <source>
        <dbReference type="EMBL" id="KIE05228.1"/>
    </source>
</evidence>
<accession>A0A0C1QMG7</accession>
<evidence type="ECO:0000256" key="2">
    <source>
        <dbReference type="ARBA" id="ARBA00022908"/>
    </source>
</evidence>
<dbReference type="InterPro" id="IPR002104">
    <property type="entry name" value="Integrase_catalytic"/>
</dbReference>
<dbReference type="InterPro" id="IPR038488">
    <property type="entry name" value="Integrase_DNA-bd_sf"/>
</dbReference>
<comment type="caution">
    <text evidence="6">The sequence shown here is derived from an EMBL/GenBank/DDBJ whole genome shotgun (WGS) entry which is preliminary data.</text>
</comment>
<comment type="similarity">
    <text evidence="1">Belongs to the 'phage' integrase family.</text>
</comment>